<dbReference type="Pfam" id="PF13450">
    <property type="entry name" value="NAD_binding_8"/>
    <property type="match status" value="1"/>
</dbReference>
<dbReference type="GO" id="GO:0016491">
    <property type="term" value="F:oxidoreductase activity"/>
    <property type="evidence" value="ECO:0007669"/>
    <property type="project" value="TreeGrafter"/>
</dbReference>
<organism evidence="2 3">
    <name type="scientific">Desulfocicer vacuolatum DSM 3385</name>
    <dbReference type="NCBI Taxonomy" id="1121400"/>
    <lineage>
        <taxon>Bacteria</taxon>
        <taxon>Pseudomonadati</taxon>
        <taxon>Thermodesulfobacteriota</taxon>
        <taxon>Desulfobacteria</taxon>
        <taxon>Desulfobacterales</taxon>
        <taxon>Desulfobacteraceae</taxon>
        <taxon>Desulfocicer</taxon>
    </lineage>
</organism>
<dbReference type="InterPro" id="IPR050464">
    <property type="entry name" value="Zeta_carotene_desat/Oxidored"/>
</dbReference>
<keyword evidence="1" id="KW-1133">Transmembrane helix</keyword>
<dbReference type="Proteomes" id="UP000192418">
    <property type="component" value="Unassembled WGS sequence"/>
</dbReference>
<sequence>MKSKKICVVGGGLGGMVAAYTLMEKGHDVTVFERGRKIGFTNGKPINPPQFDGGIGGKCFSPAINGQVYEMGACSCAPGFSTIISLARKTNARFLKRMPFKVVDIGGKRRTFKQCYWPKGATTEIFREIMIYLFHVRKFAKTCDKKTGYGNIPECWRVSFKDFCYEHRLIHIPGWLELPVVSFGYGDLGEIETWFVFTYITAANLLGIAFMLVLGGIAPVKKLEKGYQDLVSRLAAEIKVKTQHEVVGIDRKQKIKVTVRQVHQRNDEPDNINTGNTVKIIRFDNFGEIDTSNSNQGNVDNKKDQSKVIEYEFDALVLSVPLPQLQGVLDFNETEQKLARQIYFNPYTIVACEIKGVDNECLLMRHLVHDPGHLALIEETVTGTAGFCVCYIPEKDKDRSNDEIISGLDQDLKEINATLIKVHTIKKWDYFPRFKNADLYQVLQQLQGNQNTWYVGATAKFELSEPVAAHARGLMDKAFDGILKKEFFAYLRNIWHFYG</sequence>
<dbReference type="Gene3D" id="3.40.50.720">
    <property type="entry name" value="NAD(P)-binding Rossmann-like Domain"/>
    <property type="match status" value="1"/>
</dbReference>
<keyword evidence="1" id="KW-0472">Membrane</keyword>
<dbReference type="SUPFAM" id="SSF51905">
    <property type="entry name" value="FAD/NAD(P)-binding domain"/>
    <property type="match status" value="1"/>
</dbReference>
<evidence type="ECO:0000256" key="1">
    <source>
        <dbReference type="SAM" id="Phobius"/>
    </source>
</evidence>
<dbReference type="EMBL" id="FWXY01000007">
    <property type="protein sequence ID" value="SMC69547.1"/>
    <property type="molecule type" value="Genomic_DNA"/>
</dbReference>
<accession>A0A1W2B988</accession>
<dbReference type="PANTHER" id="PTHR42923">
    <property type="entry name" value="PROTOPORPHYRINOGEN OXIDASE"/>
    <property type="match status" value="1"/>
</dbReference>
<dbReference type="Gene3D" id="3.50.50.60">
    <property type="entry name" value="FAD/NAD(P)-binding domain"/>
    <property type="match status" value="1"/>
</dbReference>
<reference evidence="2 3" key="1">
    <citation type="submission" date="2017-04" db="EMBL/GenBank/DDBJ databases">
        <authorList>
            <person name="Afonso C.L."/>
            <person name="Miller P.J."/>
            <person name="Scott M.A."/>
            <person name="Spackman E."/>
            <person name="Goraichik I."/>
            <person name="Dimitrov K.M."/>
            <person name="Suarez D.L."/>
            <person name="Swayne D.E."/>
        </authorList>
    </citation>
    <scope>NUCLEOTIDE SEQUENCE [LARGE SCALE GENOMIC DNA]</scope>
    <source>
        <strain evidence="2 3">DSM 3385</strain>
    </source>
</reference>
<gene>
    <name evidence="2" type="ORF">SAMN02746065_107163</name>
</gene>
<name>A0A1W2B988_9BACT</name>
<dbReference type="STRING" id="1121400.SAMN02746065_107163"/>
<dbReference type="Gene3D" id="3.30.70.1990">
    <property type="match status" value="1"/>
</dbReference>
<dbReference type="OrthoDB" id="8845488at2"/>
<protein>
    <submittedName>
        <fullName evidence="2">Flavin containing amine oxidoreductase</fullName>
    </submittedName>
</protein>
<keyword evidence="1" id="KW-0812">Transmembrane</keyword>
<dbReference type="InterPro" id="IPR036188">
    <property type="entry name" value="FAD/NAD-bd_sf"/>
</dbReference>
<evidence type="ECO:0000313" key="3">
    <source>
        <dbReference type="Proteomes" id="UP000192418"/>
    </source>
</evidence>
<keyword evidence="3" id="KW-1185">Reference proteome</keyword>
<evidence type="ECO:0000313" key="2">
    <source>
        <dbReference type="EMBL" id="SMC69547.1"/>
    </source>
</evidence>
<feature type="transmembrane region" description="Helical" evidence="1">
    <location>
        <begin position="194"/>
        <end position="218"/>
    </location>
</feature>
<dbReference type="AlphaFoldDB" id="A0A1W2B988"/>
<proteinExistence type="predicted"/>
<dbReference type="RefSeq" id="WP_084068376.1">
    <property type="nucleotide sequence ID" value="NZ_FWXY01000007.1"/>
</dbReference>
<dbReference type="Gene3D" id="1.10.405.20">
    <property type="match status" value="1"/>
</dbReference>